<evidence type="ECO:0000313" key="1">
    <source>
        <dbReference type="EMBL" id="XCG49876.1"/>
    </source>
</evidence>
<dbReference type="RefSeq" id="WP_353642594.1">
    <property type="nucleotide sequence ID" value="NZ_CP159253.1"/>
</dbReference>
<protein>
    <recommendedName>
        <fullName evidence="2">Transposase</fullName>
    </recommendedName>
</protein>
<sequence length="41" mass="4549">MHAADKLDLPADLTLIVLPPRAPDVNPAENIIGRGYQRPWN</sequence>
<organism evidence="1">
    <name type="scientific">Mesorhizobium sp. WSM2240</name>
    <dbReference type="NCBI Taxonomy" id="3228851"/>
    <lineage>
        <taxon>Bacteria</taxon>
        <taxon>Pseudomonadati</taxon>
        <taxon>Pseudomonadota</taxon>
        <taxon>Alphaproteobacteria</taxon>
        <taxon>Hyphomicrobiales</taxon>
        <taxon>Phyllobacteriaceae</taxon>
        <taxon>Mesorhizobium</taxon>
    </lineage>
</organism>
<name>A0AAU8CT89_9HYPH</name>
<accession>A0AAU8CT89</accession>
<proteinExistence type="predicted"/>
<dbReference type="EMBL" id="CP159253">
    <property type="protein sequence ID" value="XCG49876.1"/>
    <property type="molecule type" value="Genomic_DNA"/>
</dbReference>
<reference evidence="1" key="1">
    <citation type="submission" date="2024-06" db="EMBL/GenBank/DDBJ databases">
        <title>Mesorhizobium karijinii sp. nov., a symbiont of the iconic Swainsona formosa from arid Australia.</title>
        <authorList>
            <person name="Hill Y.J."/>
            <person name="Watkin E.L.J."/>
            <person name="O'Hara G.W."/>
            <person name="Terpolilli J."/>
            <person name="Tye M.L."/>
            <person name="Kohlmeier M.G."/>
        </authorList>
    </citation>
    <scope>NUCLEOTIDE SEQUENCE</scope>
    <source>
        <strain evidence="1">WSM2240</strain>
    </source>
</reference>
<dbReference type="AlphaFoldDB" id="A0AAU8CT89"/>
<evidence type="ECO:0008006" key="2">
    <source>
        <dbReference type="Google" id="ProtNLM"/>
    </source>
</evidence>
<gene>
    <name evidence="1" type="ORF">ABVK50_04960</name>
</gene>